<dbReference type="AlphaFoldDB" id="A0A1J1I129"/>
<keyword evidence="2" id="KW-1185">Reference proteome</keyword>
<name>A0A1J1I129_9DIPT</name>
<sequence>MENSFQSVLVIFQKSVAVLGSSTSKPEKEPKLIKSFFTFACGQEHCETWKSYDCYEPKLY</sequence>
<gene>
    <name evidence="1" type="ORF">CLUMA_CG006835</name>
</gene>
<protein>
    <submittedName>
        <fullName evidence="1">CLUMA_CG006835, isoform A</fullName>
    </submittedName>
</protein>
<dbReference type="EMBL" id="CVRI01000037">
    <property type="protein sequence ID" value="CRK93292.1"/>
    <property type="molecule type" value="Genomic_DNA"/>
</dbReference>
<evidence type="ECO:0000313" key="2">
    <source>
        <dbReference type="Proteomes" id="UP000183832"/>
    </source>
</evidence>
<evidence type="ECO:0000313" key="1">
    <source>
        <dbReference type="EMBL" id="CRK93292.1"/>
    </source>
</evidence>
<organism evidence="1 2">
    <name type="scientific">Clunio marinus</name>
    <dbReference type="NCBI Taxonomy" id="568069"/>
    <lineage>
        <taxon>Eukaryota</taxon>
        <taxon>Metazoa</taxon>
        <taxon>Ecdysozoa</taxon>
        <taxon>Arthropoda</taxon>
        <taxon>Hexapoda</taxon>
        <taxon>Insecta</taxon>
        <taxon>Pterygota</taxon>
        <taxon>Neoptera</taxon>
        <taxon>Endopterygota</taxon>
        <taxon>Diptera</taxon>
        <taxon>Nematocera</taxon>
        <taxon>Chironomoidea</taxon>
        <taxon>Chironomidae</taxon>
        <taxon>Clunio</taxon>
    </lineage>
</organism>
<accession>A0A1J1I129</accession>
<reference evidence="1 2" key="1">
    <citation type="submission" date="2015-04" db="EMBL/GenBank/DDBJ databases">
        <authorList>
            <person name="Syromyatnikov M.Y."/>
            <person name="Popov V.N."/>
        </authorList>
    </citation>
    <scope>NUCLEOTIDE SEQUENCE [LARGE SCALE GENOMIC DNA]</scope>
</reference>
<proteinExistence type="predicted"/>
<dbReference type="Proteomes" id="UP000183832">
    <property type="component" value="Unassembled WGS sequence"/>
</dbReference>